<feature type="coiled-coil region" evidence="4">
    <location>
        <begin position="187"/>
        <end position="221"/>
    </location>
</feature>
<keyword evidence="4" id="KW-0175">Coiled coil</keyword>
<dbReference type="InterPro" id="IPR027417">
    <property type="entry name" value="P-loop_NTPase"/>
</dbReference>
<comment type="similarity">
    <text evidence="1">Belongs to the SMC family. SbcC subfamily.</text>
</comment>
<evidence type="ECO:0000256" key="2">
    <source>
        <dbReference type="ARBA" id="ARBA00011322"/>
    </source>
</evidence>
<keyword evidence="6" id="KW-0540">Nuclease</keyword>
<reference evidence="6 7" key="1">
    <citation type="journal article" date="2015" name="Genome Announc.">
        <title>Expanding the biotechnology potential of lactobacilli through comparative genomics of 213 strains and associated genera.</title>
        <authorList>
            <person name="Sun Z."/>
            <person name="Harris H.M."/>
            <person name="McCann A."/>
            <person name="Guo C."/>
            <person name="Argimon S."/>
            <person name="Zhang W."/>
            <person name="Yang X."/>
            <person name="Jeffery I.B."/>
            <person name="Cooney J.C."/>
            <person name="Kagawa T.F."/>
            <person name="Liu W."/>
            <person name="Song Y."/>
            <person name="Salvetti E."/>
            <person name="Wrobel A."/>
            <person name="Rasinkangas P."/>
            <person name="Parkhill J."/>
            <person name="Rea M.C."/>
            <person name="O'Sullivan O."/>
            <person name="Ritari J."/>
            <person name="Douillard F.P."/>
            <person name="Paul Ross R."/>
            <person name="Yang R."/>
            <person name="Briner A.E."/>
            <person name="Felis G.E."/>
            <person name="de Vos W.M."/>
            <person name="Barrangou R."/>
            <person name="Klaenhammer T.R."/>
            <person name="Caufield P.W."/>
            <person name="Cui Y."/>
            <person name="Zhang H."/>
            <person name="O'Toole P.W."/>
        </authorList>
    </citation>
    <scope>NUCLEOTIDE SEQUENCE [LARGE SCALE GENOMIC DNA]</scope>
    <source>
        <strain evidence="6 7">DSM 16045</strain>
    </source>
</reference>
<dbReference type="PATRIC" id="fig|1423749.3.peg.293"/>
<dbReference type="SUPFAM" id="SSF52540">
    <property type="entry name" value="P-loop containing nucleoside triphosphate hydrolases"/>
    <property type="match status" value="2"/>
</dbReference>
<feature type="domain" description="Rad50/SbcC-type AAA" evidence="5">
    <location>
        <begin position="5"/>
        <end position="220"/>
    </location>
</feature>
<evidence type="ECO:0000313" key="6">
    <source>
        <dbReference type="EMBL" id="KRM02322.1"/>
    </source>
</evidence>
<feature type="coiled-coil region" evidence="4">
    <location>
        <begin position="458"/>
        <end position="513"/>
    </location>
</feature>
<feature type="coiled-coil region" evidence="4">
    <location>
        <begin position="546"/>
        <end position="580"/>
    </location>
</feature>
<dbReference type="Pfam" id="PF13476">
    <property type="entry name" value="AAA_23"/>
    <property type="match status" value="1"/>
</dbReference>
<evidence type="ECO:0000259" key="5">
    <source>
        <dbReference type="Pfam" id="PF13476"/>
    </source>
</evidence>
<keyword evidence="6" id="KW-0269">Exonuclease</keyword>
<evidence type="ECO:0000256" key="1">
    <source>
        <dbReference type="ARBA" id="ARBA00006930"/>
    </source>
</evidence>
<dbReference type="RefSeq" id="WP_056937356.1">
    <property type="nucleotide sequence ID" value="NZ_AZFN01000012.1"/>
</dbReference>
<dbReference type="InterPro" id="IPR038729">
    <property type="entry name" value="Rad50/SbcC_AAA"/>
</dbReference>
<dbReference type="Gene3D" id="3.40.50.300">
    <property type="entry name" value="P-loop containing nucleotide triphosphate hydrolases"/>
    <property type="match status" value="2"/>
</dbReference>
<dbReference type="AlphaFoldDB" id="A0A0R1V9X0"/>
<keyword evidence="6" id="KW-0378">Hydrolase</keyword>
<protein>
    <recommendedName>
        <fullName evidence="3">Nuclease SbcCD subunit C</fullName>
    </recommendedName>
</protein>
<dbReference type="PANTHER" id="PTHR32114:SF2">
    <property type="entry name" value="ABC TRANSPORTER ABCH.3"/>
    <property type="match status" value="1"/>
</dbReference>
<dbReference type="PANTHER" id="PTHR32114">
    <property type="entry name" value="ABC TRANSPORTER ABCH.3"/>
    <property type="match status" value="1"/>
</dbReference>
<comment type="caution">
    <text evidence="6">The sequence shown here is derived from an EMBL/GenBank/DDBJ whole genome shotgun (WGS) entry which is preliminary data.</text>
</comment>
<comment type="subunit">
    <text evidence="2">Heterodimer of SbcC and SbcD.</text>
</comment>
<dbReference type="Pfam" id="PF13558">
    <property type="entry name" value="SbcC_Walker_B"/>
    <property type="match status" value="1"/>
</dbReference>
<dbReference type="GO" id="GO:0004527">
    <property type="term" value="F:exonuclease activity"/>
    <property type="evidence" value="ECO:0007669"/>
    <property type="project" value="UniProtKB-KW"/>
</dbReference>
<gene>
    <name evidence="6" type="ORF">FC60_GL000292</name>
</gene>
<evidence type="ECO:0000256" key="4">
    <source>
        <dbReference type="SAM" id="Coils"/>
    </source>
</evidence>
<keyword evidence="7" id="KW-1185">Reference proteome</keyword>
<dbReference type="GO" id="GO:0006302">
    <property type="term" value="P:double-strand break repair"/>
    <property type="evidence" value="ECO:0007669"/>
    <property type="project" value="InterPro"/>
</dbReference>
<sequence>MRPLKLELNYFGPYEHATIDFNQFSEVPVFLISGKTGSGKTTLFDAMSFALFGKTSNDDREAKLLRSDFAPDDQETLVKFWFEHQGVQYQLERRPKQRIRRTSGKWVELGGKVSLIYPLDAAEPIEKTKDGDVKAVIVDLLNLNADQFRQIVLLPQGKFRQFLESSSKDKEAILRSLFGTQLYERWVDDLQNQYKQLKAASDQQTTQLTTLMQQIEEIEAEQPQEWLSDAQELFQKDQSALTKTQEQLVALQAQVQILTVADRQWQNWQETQIELEQTQVKHQALIEEQPAMDQVAKQIQLDEWVQRQVPKLNQYHRQHQLIAELSQKNHLAQQEWDHNQQVVTETQAQLKQLGNLDQAQVHLTQEIGQWAQLANDFQRLQSALKHYQDTKSNQASLKSQLQVASQSVQEASDRYTNINDQYARSMISRLAQRLEPGSPCPLCGSREHPHPVVVDELIVVSEDEVKQAQSHLDKVRAQNSQLQAQLEQTSQQLQEEQAQIDQQLAQLNQAMDVTDQDPESLEKLLRAQQAAQQAAQHQLASQLKERDQWQAALTKAQGTLDQLRGQQVTLAEQLTSTEQEQGALKEQLMTALGQAPKSLSWEQMEEIADQLDRLPQLRQQLSDYQGAVKVVESRLAELKPQVAKQPAGETGQVRAELKDKQAQVEETAQAVGRLESRLHQRQQTISQVDQLMDQQTTMMTKLRSLNQLVQTLRGMGDKKLGLERFVLQQYFNEVLTVANQRFSQLTNDRYKFVLDQELTARATQNGLEVDVYDDYAGKARSVHTLSGGESFMASLALALALGEVVQQRQGGVQIDALFVDEGFGSLDQEALDEALTALQSIEGQRMVGIISHVTELEERIPDQLKVTATDGRSQVSYQHEF</sequence>
<dbReference type="GO" id="GO:0016887">
    <property type="term" value="F:ATP hydrolysis activity"/>
    <property type="evidence" value="ECO:0007669"/>
    <property type="project" value="InterPro"/>
</dbReference>
<accession>A0A0R1V9X0</accession>
<proteinExistence type="inferred from homology"/>
<evidence type="ECO:0000313" key="7">
    <source>
        <dbReference type="Proteomes" id="UP000051739"/>
    </source>
</evidence>
<name>A0A0R1V9X0_9LACO</name>
<organism evidence="6 7">
    <name type="scientific">Limosilactobacillus gastricus DSM 16045</name>
    <dbReference type="NCBI Taxonomy" id="1423749"/>
    <lineage>
        <taxon>Bacteria</taxon>
        <taxon>Bacillati</taxon>
        <taxon>Bacillota</taxon>
        <taxon>Bacilli</taxon>
        <taxon>Lactobacillales</taxon>
        <taxon>Lactobacillaceae</taxon>
        <taxon>Limosilactobacillus</taxon>
    </lineage>
</organism>
<dbReference type="EMBL" id="AZFN01000012">
    <property type="protein sequence ID" value="KRM02322.1"/>
    <property type="molecule type" value="Genomic_DNA"/>
</dbReference>
<evidence type="ECO:0000256" key="3">
    <source>
        <dbReference type="ARBA" id="ARBA00013368"/>
    </source>
</evidence>
<dbReference type="Proteomes" id="UP000051739">
    <property type="component" value="Unassembled WGS sequence"/>
</dbReference>